<dbReference type="Pfam" id="PF00005">
    <property type="entry name" value="ABC_tran"/>
    <property type="match status" value="1"/>
</dbReference>
<dbReference type="InterPro" id="IPR003593">
    <property type="entry name" value="AAA+_ATPase"/>
</dbReference>
<comment type="caution">
    <text evidence="7">The sequence shown here is derived from an EMBL/GenBank/DDBJ whole genome shotgun (WGS) entry which is preliminary data.</text>
</comment>
<evidence type="ECO:0000256" key="2">
    <source>
        <dbReference type="ARBA" id="ARBA00022448"/>
    </source>
</evidence>
<dbReference type="RefSeq" id="WP_183969992.1">
    <property type="nucleotide sequence ID" value="NZ_JACIEJ010000018.1"/>
</dbReference>
<dbReference type="AlphaFoldDB" id="A0A7W6DSA5"/>
<dbReference type="Proteomes" id="UP000541426">
    <property type="component" value="Unassembled WGS sequence"/>
</dbReference>
<keyword evidence="8" id="KW-1185">Reference proteome</keyword>
<name>A0A7W6DSA5_9RHOB</name>
<dbReference type="GO" id="GO:0005524">
    <property type="term" value="F:ATP binding"/>
    <property type="evidence" value="ECO:0007669"/>
    <property type="project" value="UniProtKB-KW"/>
</dbReference>
<dbReference type="SMART" id="SM00382">
    <property type="entry name" value="AAA"/>
    <property type="match status" value="1"/>
</dbReference>
<dbReference type="EMBL" id="JACIEJ010000018">
    <property type="protein sequence ID" value="MBB3988281.1"/>
    <property type="molecule type" value="Genomic_DNA"/>
</dbReference>
<organism evidence="7 8">
    <name type="scientific">Sagittula marina</name>
    <dbReference type="NCBI Taxonomy" id="943940"/>
    <lineage>
        <taxon>Bacteria</taxon>
        <taxon>Pseudomonadati</taxon>
        <taxon>Pseudomonadota</taxon>
        <taxon>Alphaproteobacteria</taxon>
        <taxon>Rhodobacterales</taxon>
        <taxon>Roseobacteraceae</taxon>
        <taxon>Sagittula</taxon>
    </lineage>
</organism>
<keyword evidence="5" id="KW-0029">Amino-acid transport</keyword>
<feature type="domain" description="ABC transporter" evidence="6">
    <location>
        <begin position="2"/>
        <end position="219"/>
    </location>
</feature>
<evidence type="ECO:0000256" key="3">
    <source>
        <dbReference type="ARBA" id="ARBA00022741"/>
    </source>
</evidence>
<sequence>MLEIQGLDAAIAGTQILRGAALHVPHNKTVGLVGRNGAGKTTTMRAVMGLLRADSGRILIDGTDVTDQPAHTRAFMGVGYMPEDRRLIPEFTVENNILLPIRAVNAPIDQKRLNWVYELLPEIGRFKDRRALQLSGGQQKLVALGRALIIGKQMLLLDEPFEGVAPALAQRLMEVIGTLRSEGLSVLLSESDAVHSTHLLDSLYVIERGEVREKRTAEA</sequence>
<evidence type="ECO:0000313" key="7">
    <source>
        <dbReference type="EMBL" id="MBB3988281.1"/>
    </source>
</evidence>
<gene>
    <name evidence="7" type="ORF">GGQ68_004638</name>
</gene>
<evidence type="ECO:0000259" key="6">
    <source>
        <dbReference type="PROSITE" id="PS50893"/>
    </source>
</evidence>
<dbReference type="SUPFAM" id="SSF52540">
    <property type="entry name" value="P-loop containing nucleoside triphosphate hydrolases"/>
    <property type="match status" value="1"/>
</dbReference>
<dbReference type="PROSITE" id="PS50893">
    <property type="entry name" value="ABC_TRANSPORTER_2"/>
    <property type="match status" value="1"/>
</dbReference>
<dbReference type="GO" id="GO:0016887">
    <property type="term" value="F:ATP hydrolysis activity"/>
    <property type="evidence" value="ECO:0007669"/>
    <property type="project" value="InterPro"/>
</dbReference>
<keyword evidence="4 7" id="KW-0067">ATP-binding</keyword>
<dbReference type="InterPro" id="IPR052156">
    <property type="entry name" value="BCAA_Transport_ATP-bd_LivF"/>
</dbReference>
<dbReference type="PANTHER" id="PTHR43820:SF2">
    <property type="entry name" value="ABC TRANSPORTER ATP-BINDING PROTEIN"/>
    <property type="match status" value="1"/>
</dbReference>
<dbReference type="InterPro" id="IPR017871">
    <property type="entry name" value="ABC_transporter-like_CS"/>
</dbReference>
<proteinExistence type="inferred from homology"/>
<protein>
    <submittedName>
        <fullName evidence="7">Branched-chain amino acid transport system ATP-binding protein</fullName>
    </submittedName>
</protein>
<dbReference type="GO" id="GO:0015658">
    <property type="term" value="F:branched-chain amino acid transmembrane transporter activity"/>
    <property type="evidence" value="ECO:0007669"/>
    <property type="project" value="TreeGrafter"/>
</dbReference>
<dbReference type="InterPro" id="IPR027417">
    <property type="entry name" value="P-loop_NTPase"/>
</dbReference>
<accession>A0A7W6DSA5</accession>
<keyword evidence="2" id="KW-0813">Transport</keyword>
<evidence type="ECO:0000313" key="8">
    <source>
        <dbReference type="Proteomes" id="UP000541426"/>
    </source>
</evidence>
<dbReference type="InterPro" id="IPR003439">
    <property type="entry name" value="ABC_transporter-like_ATP-bd"/>
</dbReference>
<dbReference type="GO" id="GO:0015807">
    <property type="term" value="P:L-amino acid transport"/>
    <property type="evidence" value="ECO:0007669"/>
    <property type="project" value="TreeGrafter"/>
</dbReference>
<dbReference type="PROSITE" id="PS00211">
    <property type="entry name" value="ABC_TRANSPORTER_1"/>
    <property type="match status" value="1"/>
</dbReference>
<evidence type="ECO:0000256" key="1">
    <source>
        <dbReference type="ARBA" id="ARBA00005417"/>
    </source>
</evidence>
<reference evidence="7 8" key="1">
    <citation type="submission" date="2020-08" db="EMBL/GenBank/DDBJ databases">
        <title>Genomic Encyclopedia of Type Strains, Phase IV (KMG-IV): sequencing the most valuable type-strain genomes for metagenomic binning, comparative biology and taxonomic classification.</title>
        <authorList>
            <person name="Goeker M."/>
        </authorList>
    </citation>
    <scope>NUCLEOTIDE SEQUENCE [LARGE SCALE GENOMIC DNA]</scope>
    <source>
        <strain evidence="7 8">DSM 102235</strain>
    </source>
</reference>
<dbReference type="Gene3D" id="3.40.50.300">
    <property type="entry name" value="P-loop containing nucleotide triphosphate hydrolases"/>
    <property type="match status" value="1"/>
</dbReference>
<dbReference type="PANTHER" id="PTHR43820">
    <property type="entry name" value="HIGH-AFFINITY BRANCHED-CHAIN AMINO ACID TRANSPORT ATP-BINDING PROTEIN LIVF"/>
    <property type="match status" value="1"/>
</dbReference>
<evidence type="ECO:0000256" key="4">
    <source>
        <dbReference type="ARBA" id="ARBA00022840"/>
    </source>
</evidence>
<keyword evidence="3" id="KW-0547">Nucleotide-binding</keyword>
<evidence type="ECO:0000256" key="5">
    <source>
        <dbReference type="ARBA" id="ARBA00022970"/>
    </source>
</evidence>
<comment type="similarity">
    <text evidence="1">Belongs to the ABC transporter superfamily.</text>
</comment>